<dbReference type="EMBL" id="JARXVQ010000001">
    <property type="protein sequence ID" value="MDH6180225.1"/>
    <property type="molecule type" value="Genomic_DNA"/>
</dbReference>
<dbReference type="InterPro" id="IPR001173">
    <property type="entry name" value="Glyco_trans_2-like"/>
</dbReference>
<name>A0ABT6KJP8_9MICO</name>
<dbReference type="PANTHER" id="PTHR43685">
    <property type="entry name" value="GLYCOSYLTRANSFERASE"/>
    <property type="match status" value="1"/>
</dbReference>
<protein>
    <recommendedName>
        <fullName evidence="1">Glycosyltransferase 2-like domain-containing protein</fullName>
    </recommendedName>
</protein>
<dbReference type="RefSeq" id="WP_322132588.1">
    <property type="nucleotide sequence ID" value="NZ_CP085036.1"/>
</dbReference>
<evidence type="ECO:0000313" key="3">
    <source>
        <dbReference type="Proteomes" id="UP001160142"/>
    </source>
</evidence>
<dbReference type="SUPFAM" id="SSF53448">
    <property type="entry name" value="Nucleotide-diphospho-sugar transferases"/>
    <property type="match status" value="1"/>
</dbReference>
<organism evidence="2 3">
    <name type="scientific">Antiquaquibacter oligotrophicus</name>
    <dbReference type="NCBI Taxonomy" id="2880260"/>
    <lineage>
        <taxon>Bacteria</taxon>
        <taxon>Bacillati</taxon>
        <taxon>Actinomycetota</taxon>
        <taxon>Actinomycetes</taxon>
        <taxon>Micrococcales</taxon>
        <taxon>Microbacteriaceae</taxon>
        <taxon>Antiquaquibacter</taxon>
    </lineage>
</organism>
<dbReference type="PANTHER" id="PTHR43685:SF2">
    <property type="entry name" value="GLYCOSYLTRANSFERASE 2-LIKE DOMAIN-CONTAINING PROTEIN"/>
    <property type="match status" value="1"/>
</dbReference>
<keyword evidence="3" id="KW-1185">Reference proteome</keyword>
<sequence length="327" mass="35498">MSIPSTDRLPTISVIVAFHNDAEFVPHAVAALRALDYPRLDIVLVDDGSTDGTADLLDDATRDLAGARLLRNDTNRGVAASRNRALADATGEFVWFADSDDRWDPSILRALVAALGERPDAGVAVCSASIVTPDGVSTGAVDPVGSRVVHDREAAVREFLLGHITGYLWTKLVRRDLASEFPLQRSLSDMAFIAGALSASSTVVHTPERLYSYVQRGGSITTGRAVDLDDLALAASDVLAQLADAPSALLTAFRYRFAVVPCHTQWARRREPRRDEVAGLEVRVRVRDIPSILAHDRRTAVKALWIALTGALFPPTYRALTRGRRRG</sequence>
<evidence type="ECO:0000259" key="1">
    <source>
        <dbReference type="Pfam" id="PF00535"/>
    </source>
</evidence>
<gene>
    <name evidence="2" type="ORF">M2152_000407</name>
</gene>
<dbReference type="Pfam" id="PF00535">
    <property type="entry name" value="Glycos_transf_2"/>
    <property type="match status" value="1"/>
</dbReference>
<evidence type="ECO:0000313" key="2">
    <source>
        <dbReference type="EMBL" id="MDH6180225.1"/>
    </source>
</evidence>
<feature type="domain" description="Glycosyltransferase 2-like" evidence="1">
    <location>
        <begin position="13"/>
        <end position="128"/>
    </location>
</feature>
<comment type="caution">
    <text evidence="2">The sequence shown here is derived from an EMBL/GenBank/DDBJ whole genome shotgun (WGS) entry which is preliminary data.</text>
</comment>
<proteinExistence type="predicted"/>
<dbReference type="CDD" id="cd00761">
    <property type="entry name" value="Glyco_tranf_GTA_type"/>
    <property type="match status" value="1"/>
</dbReference>
<dbReference type="InterPro" id="IPR050834">
    <property type="entry name" value="Glycosyltransf_2"/>
</dbReference>
<dbReference type="Gene3D" id="3.90.550.10">
    <property type="entry name" value="Spore Coat Polysaccharide Biosynthesis Protein SpsA, Chain A"/>
    <property type="match status" value="1"/>
</dbReference>
<dbReference type="InterPro" id="IPR029044">
    <property type="entry name" value="Nucleotide-diphossugar_trans"/>
</dbReference>
<dbReference type="Proteomes" id="UP001160142">
    <property type="component" value="Unassembled WGS sequence"/>
</dbReference>
<accession>A0ABT6KJP8</accession>
<reference evidence="2 3" key="1">
    <citation type="submission" date="2023-04" db="EMBL/GenBank/DDBJ databases">
        <title>Genome Encyclopedia of Bacteria and Archaea VI: Functional Genomics of Type Strains.</title>
        <authorList>
            <person name="Whitman W."/>
        </authorList>
    </citation>
    <scope>NUCLEOTIDE SEQUENCE [LARGE SCALE GENOMIC DNA]</scope>
    <source>
        <strain evidence="2 3">SG_E_30_P1</strain>
    </source>
</reference>